<dbReference type="PANTHER" id="PTHR31118">
    <property type="entry name" value="CYCLASE-LIKE PROTEIN 2"/>
    <property type="match status" value="1"/>
</dbReference>
<comment type="function">
    <text evidence="1 9">Catalyzes the hydrolysis of N-formyl-L-kynurenine to L-kynurenine, the second step in the kynurenine pathway of tryptophan degradation.</text>
</comment>
<comment type="similarity">
    <text evidence="9">Belongs to the Cyclase 1 superfamily. KynB family.</text>
</comment>
<dbReference type="UniPathway" id="UPA00333">
    <property type="reaction ID" value="UER00454"/>
</dbReference>
<protein>
    <recommendedName>
        <fullName evidence="9">Kynurenine formamidase</fullName>
        <shortName evidence="9">KFA</shortName>
        <shortName evidence="9">KFase</shortName>
        <ecNumber evidence="9">3.5.1.9</ecNumber>
    </recommendedName>
    <alternativeName>
        <fullName evidence="9">Arylformamidase</fullName>
    </alternativeName>
    <alternativeName>
        <fullName evidence="9">N-formylkynurenine formamidase</fullName>
        <shortName evidence="9">FKF</shortName>
    </alternativeName>
</protein>
<evidence type="ECO:0000256" key="7">
    <source>
        <dbReference type="ARBA" id="ARBA00048496"/>
    </source>
</evidence>
<dbReference type="OrthoDB" id="9796085at2"/>
<evidence type="ECO:0000256" key="4">
    <source>
        <dbReference type="ARBA" id="ARBA00022801"/>
    </source>
</evidence>
<keyword evidence="5 9" id="KW-0862">Zinc</keyword>
<evidence type="ECO:0000256" key="6">
    <source>
        <dbReference type="ARBA" id="ARBA00023079"/>
    </source>
</evidence>
<dbReference type="EMBL" id="LSTO01000001">
    <property type="protein sequence ID" value="OWW22311.1"/>
    <property type="molecule type" value="Genomic_DNA"/>
</dbReference>
<feature type="binding site" evidence="9">
    <location>
        <position position="51"/>
    </location>
    <ligand>
        <name>Zn(2+)</name>
        <dbReference type="ChEBI" id="CHEBI:29105"/>
        <label>1</label>
    </ligand>
</feature>
<feature type="binding site" evidence="9">
    <location>
        <position position="55"/>
    </location>
    <ligand>
        <name>Zn(2+)</name>
        <dbReference type="ChEBI" id="CHEBI:29105"/>
        <label>1</label>
    </ligand>
</feature>
<dbReference type="Proteomes" id="UP000197535">
    <property type="component" value="Unassembled WGS sequence"/>
</dbReference>
<evidence type="ECO:0000256" key="5">
    <source>
        <dbReference type="ARBA" id="ARBA00022833"/>
    </source>
</evidence>
<dbReference type="GO" id="GO:0008270">
    <property type="term" value="F:zinc ion binding"/>
    <property type="evidence" value="ECO:0007669"/>
    <property type="project" value="UniProtKB-UniRule"/>
</dbReference>
<dbReference type="EC" id="3.5.1.9" evidence="9"/>
<dbReference type="GO" id="GO:0004061">
    <property type="term" value="F:arylformamidase activity"/>
    <property type="evidence" value="ECO:0007669"/>
    <property type="project" value="UniProtKB-UniRule"/>
</dbReference>
<comment type="pathway">
    <text evidence="8 9">Amino-acid degradation; L-tryptophan degradation via kynurenine pathway; L-kynurenine from L-tryptophan: step 2/2.</text>
</comment>
<keyword evidence="3 9" id="KW-0479">Metal-binding</keyword>
<dbReference type="FunFam" id="3.50.30.50:FF:000001">
    <property type="entry name" value="Kynurenine formamidase"/>
    <property type="match status" value="1"/>
</dbReference>
<accession>A0A254TI52</accession>
<dbReference type="SUPFAM" id="SSF102198">
    <property type="entry name" value="Putative cyclase"/>
    <property type="match status" value="1"/>
</dbReference>
<sequence>MTKDLQIWDITPPVSAATPVWPGDTSYSAAATWEIGDGCPVRVSRLTMSTHTGAHCDAPSHYDPAGMAIDAVPLDAYLGRCRIIDCVGVRRVEPEQVEKALDGVPQRVLLRTYATAPVDRWDSAFASVAASTVALLAERGVRLIGIDTPSLDPQESKTMDAHHAVRKHGMAILEGIVLDGVPDGDYELIALPLKLAGMDASPVRAILRALPDGEA</sequence>
<dbReference type="HAMAP" id="MF_01969">
    <property type="entry name" value="KynB"/>
    <property type="match status" value="1"/>
</dbReference>
<comment type="catalytic activity">
    <reaction evidence="7 9">
        <text>N-formyl-L-kynurenine + H2O = L-kynurenine + formate + H(+)</text>
        <dbReference type="Rhea" id="RHEA:13009"/>
        <dbReference type="ChEBI" id="CHEBI:15377"/>
        <dbReference type="ChEBI" id="CHEBI:15378"/>
        <dbReference type="ChEBI" id="CHEBI:15740"/>
        <dbReference type="ChEBI" id="CHEBI:57959"/>
        <dbReference type="ChEBI" id="CHEBI:58629"/>
        <dbReference type="EC" id="3.5.1.9"/>
    </reaction>
</comment>
<evidence type="ECO:0000256" key="1">
    <source>
        <dbReference type="ARBA" id="ARBA00002204"/>
    </source>
</evidence>
<feature type="binding site" evidence="9">
    <location>
        <position position="162"/>
    </location>
    <ligand>
        <name>Zn(2+)</name>
        <dbReference type="ChEBI" id="CHEBI:29105"/>
        <label>2</label>
    </ligand>
</feature>
<dbReference type="PANTHER" id="PTHR31118:SF32">
    <property type="entry name" value="KYNURENINE FORMAMIDASE"/>
    <property type="match status" value="1"/>
</dbReference>
<evidence type="ECO:0000256" key="3">
    <source>
        <dbReference type="ARBA" id="ARBA00022723"/>
    </source>
</evidence>
<dbReference type="InterPro" id="IPR017484">
    <property type="entry name" value="Kynurenine_formamidase_bac"/>
</dbReference>
<feature type="binding site" evidence="9">
    <location>
        <position position="174"/>
    </location>
    <ligand>
        <name>Zn(2+)</name>
        <dbReference type="ChEBI" id="CHEBI:29105"/>
        <label>1</label>
    </ligand>
</feature>
<feature type="binding site" evidence="9">
    <location>
        <position position="21"/>
    </location>
    <ligand>
        <name>substrate</name>
    </ligand>
</feature>
<keyword evidence="11" id="KW-1185">Reference proteome</keyword>
<dbReference type="GO" id="GO:0004328">
    <property type="term" value="F:formamidase activity"/>
    <property type="evidence" value="ECO:0007669"/>
    <property type="project" value="InterPro"/>
</dbReference>
<comment type="caution">
    <text evidence="10">The sequence shown here is derived from an EMBL/GenBank/DDBJ whole genome shotgun (WGS) entry which is preliminary data.</text>
</comment>
<dbReference type="NCBIfam" id="TIGR03035">
    <property type="entry name" value="trp_arylform"/>
    <property type="match status" value="1"/>
</dbReference>
<feature type="binding site" evidence="9">
    <location>
        <position position="57"/>
    </location>
    <ligand>
        <name>Zn(2+)</name>
        <dbReference type="ChEBI" id="CHEBI:29105"/>
        <label>2</label>
    </ligand>
</feature>
<organism evidence="10 11">
    <name type="scientific">Noviherbaspirillum denitrificans</name>
    <dbReference type="NCBI Taxonomy" id="1968433"/>
    <lineage>
        <taxon>Bacteria</taxon>
        <taxon>Pseudomonadati</taxon>
        <taxon>Pseudomonadota</taxon>
        <taxon>Betaproteobacteria</taxon>
        <taxon>Burkholderiales</taxon>
        <taxon>Oxalobacteraceae</taxon>
        <taxon>Noviherbaspirillum</taxon>
    </lineage>
</organism>
<evidence type="ECO:0000256" key="8">
    <source>
        <dbReference type="ARBA" id="ARBA00060547"/>
    </source>
</evidence>
<dbReference type="InterPro" id="IPR007325">
    <property type="entry name" value="KFase/CYL"/>
</dbReference>
<evidence type="ECO:0000313" key="11">
    <source>
        <dbReference type="Proteomes" id="UP000197535"/>
    </source>
</evidence>
<reference evidence="10 11" key="1">
    <citation type="submission" date="2016-02" db="EMBL/GenBank/DDBJ databases">
        <authorList>
            <person name="Wen L."/>
            <person name="He K."/>
            <person name="Yang H."/>
        </authorList>
    </citation>
    <scope>NUCLEOTIDE SEQUENCE [LARGE SCALE GENOMIC DNA]</scope>
    <source>
        <strain evidence="10 11">TSA40</strain>
    </source>
</reference>
<dbReference type="GO" id="GO:0019441">
    <property type="term" value="P:L-tryptophan catabolic process to kynurenine"/>
    <property type="evidence" value="ECO:0007669"/>
    <property type="project" value="UniProtKB-UniRule"/>
</dbReference>
<evidence type="ECO:0000256" key="2">
    <source>
        <dbReference type="ARBA" id="ARBA00011738"/>
    </source>
</evidence>
<dbReference type="RefSeq" id="WP_088709138.1">
    <property type="nucleotide sequence ID" value="NZ_LSTO01000001.1"/>
</dbReference>
<name>A0A254TI52_9BURK</name>
<comment type="cofactor">
    <cofactor evidence="9">
        <name>Zn(2+)</name>
        <dbReference type="ChEBI" id="CHEBI:29105"/>
    </cofactor>
    <text evidence="9">Binds 2 zinc ions per subunit.</text>
</comment>
<gene>
    <name evidence="9" type="primary">kynB</name>
    <name evidence="10" type="ORF">AYR66_25270</name>
</gene>
<evidence type="ECO:0000256" key="9">
    <source>
        <dbReference type="HAMAP-Rule" id="MF_01969"/>
    </source>
</evidence>
<feature type="active site" description="Proton donor/acceptor" evidence="9">
    <location>
        <position position="61"/>
    </location>
</feature>
<keyword evidence="6 9" id="KW-0823">Tryptophan catabolism</keyword>
<dbReference type="AlphaFoldDB" id="A0A254TI52"/>
<proteinExistence type="inferred from homology"/>
<comment type="subunit">
    <text evidence="2 9">Homodimer.</text>
</comment>
<dbReference type="InterPro" id="IPR037175">
    <property type="entry name" value="KFase_sf"/>
</dbReference>
<dbReference type="Gene3D" id="3.50.30.50">
    <property type="entry name" value="Putative cyclase"/>
    <property type="match status" value="1"/>
</dbReference>
<feature type="binding site" evidence="9">
    <location>
        <position position="174"/>
    </location>
    <ligand>
        <name>Zn(2+)</name>
        <dbReference type="ChEBI" id="CHEBI:29105"/>
        <label>2</label>
    </ligand>
</feature>
<evidence type="ECO:0000313" key="10">
    <source>
        <dbReference type="EMBL" id="OWW22311.1"/>
    </source>
</evidence>
<feature type="binding site" evidence="9">
    <location>
        <position position="57"/>
    </location>
    <ligand>
        <name>Zn(2+)</name>
        <dbReference type="ChEBI" id="CHEBI:29105"/>
        <label>1</label>
    </ligand>
</feature>
<dbReference type="Pfam" id="PF04199">
    <property type="entry name" value="Cyclase"/>
    <property type="match status" value="1"/>
</dbReference>
<keyword evidence="4 9" id="KW-0378">Hydrolase</keyword>